<dbReference type="Pfam" id="PF10545">
    <property type="entry name" value="MADF_DNA_bdg"/>
    <property type="match status" value="1"/>
</dbReference>
<evidence type="ECO:0000313" key="3">
    <source>
        <dbReference type="EMBL" id="JAI42425.1"/>
    </source>
</evidence>
<feature type="domain" description="MADF" evidence="2">
    <location>
        <begin position="4"/>
        <end position="92"/>
    </location>
</feature>
<name>A0A0K8VV27_BACLA</name>
<gene>
    <name evidence="3" type="primary">Adf1_2</name>
    <name evidence="3" type="ORF">c0_g1_i3</name>
</gene>
<sequence>MEEKLIEFVSENRYLYDKSYRNYKNSYLRDAKFQELSEKLHIPGENLKARWLTLRDKFYKDLKKRPSGSGVYSPHKKWKWMESLKFLKDVEMDNLNTQGNYGTVTTEGDDSFFSDFGESACSSVNLNTHNSQSAQTQTPTQTQTGRKRKIEELLERSNRDFERVTSLAEEILVGGRKRFAIQLFF</sequence>
<proteinExistence type="predicted"/>
<feature type="compositionally biased region" description="Low complexity" evidence="1">
    <location>
        <begin position="132"/>
        <end position="144"/>
    </location>
</feature>
<evidence type="ECO:0000256" key="1">
    <source>
        <dbReference type="SAM" id="MobiDB-lite"/>
    </source>
</evidence>
<dbReference type="SMART" id="SM00595">
    <property type="entry name" value="MADF"/>
    <property type="match status" value="1"/>
</dbReference>
<reference evidence="3" key="1">
    <citation type="submission" date="2015-06" db="EMBL/GenBank/DDBJ databases">
        <authorList>
            <person name="Hoefler B.C."/>
            <person name="Straight P.D."/>
        </authorList>
    </citation>
    <scope>NUCLEOTIDE SEQUENCE</scope>
</reference>
<dbReference type="AlphaFoldDB" id="A0A0K8VV27"/>
<feature type="region of interest" description="Disordered" evidence="1">
    <location>
        <begin position="125"/>
        <end position="147"/>
    </location>
</feature>
<dbReference type="GeneID" id="108972327"/>
<dbReference type="OrthoDB" id="6147983at2759"/>
<dbReference type="InterPro" id="IPR006578">
    <property type="entry name" value="MADF-dom"/>
</dbReference>
<evidence type="ECO:0000259" key="2">
    <source>
        <dbReference type="PROSITE" id="PS51029"/>
    </source>
</evidence>
<accession>A0A0K8VV27</accession>
<dbReference type="PROSITE" id="PS51029">
    <property type="entry name" value="MADF"/>
    <property type="match status" value="1"/>
</dbReference>
<dbReference type="PANTHER" id="PTHR12243:SF67">
    <property type="entry name" value="COREPRESSOR OF PANGOLIN, ISOFORM A-RELATED"/>
    <property type="match status" value="1"/>
</dbReference>
<dbReference type="InterPro" id="IPR039353">
    <property type="entry name" value="TF_Adf1"/>
</dbReference>
<dbReference type="EMBL" id="GDHF01009889">
    <property type="protein sequence ID" value="JAI42425.1"/>
    <property type="molecule type" value="Transcribed_RNA"/>
</dbReference>
<dbReference type="PANTHER" id="PTHR12243">
    <property type="entry name" value="MADF DOMAIN TRANSCRIPTION FACTOR"/>
    <property type="match status" value="1"/>
</dbReference>
<protein>
    <submittedName>
        <fullName evidence="3">Transcription factor Adf-1</fullName>
    </submittedName>
</protein>
<organism evidence="3">
    <name type="scientific">Bactrocera latifrons</name>
    <name type="common">Malaysian fruit fly</name>
    <name type="synonym">Chaetodacus latifrons</name>
    <dbReference type="NCBI Taxonomy" id="174628"/>
    <lineage>
        <taxon>Eukaryota</taxon>
        <taxon>Metazoa</taxon>
        <taxon>Ecdysozoa</taxon>
        <taxon>Arthropoda</taxon>
        <taxon>Hexapoda</taxon>
        <taxon>Insecta</taxon>
        <taxon>Pterygota</taxon>
        <taxon>Neoptera</taxon>
        <taxon>Endopterygota</taxon>
        <taxon>Diptera</taxon>
        <taxon>Brachycera</taxon>
        <taxon>Muscomorpha</taxon>
        <taxon>Tephritoidea</taxon>
        <taxon>Tephritidae</taxon>
        <taxon>Bactrocera</taxon>
        <taxon>Bactrocera</taxon>
    </lineage>
</organism>